<reference evidence="4" key="1">
    <citation type="submission" date="2018-12" db="EMBL/GenBank/DDBJ databases">
        <title>Bacillus chawlae sp. nov., Bacillus glennii sp. nov., and Bacillus saganii sp. nov. Isolated from the Vehicle Assembly Building at Kennedy Space Center where the Viking Spacecraft were Assembled.</title>
        <authorList>
            <person name="Seuylemezian A."/>
            <person name="Vaishampayan P."/>
        </authorList>
    </citation>
    <scope>NUCLEOTIDE SEQUENCE [LARGE SCALE GENOMIC DNA]</scope>
    <source>
        <strain evidence="4">DSM 13966</strain>
    </source>
</reference>
<protein>
    <recommendedName>
        <fullName evidence="5">Sporulation protein</fullName>
    </recommendedName>
</protein>
<feature type="region of interest" description="Disordered" evidence="1">
    <location>
        <begin position="26"/>
        <end position="49"/>
    </location>
</feature>
<keyword evidence="2" id="KW-0732">Signal</keyword>
<evidence type="ECO:0008006" key="5">
    <source>
        <dbReference type="Google" id="ProtNLM"/>
    </source>
</evidence>
<feature type="chain" id="PRO_5018585032" description="Sporulation protein" evidence="2">
    <location>
        <begin position="22"/>
        <end position="150"/>
    </location>
</feature>
<dbReference type="Proteomes" id="UP000279911">
    <property type="component" value="Unassembled WGS sequence"/>
</dbReference>
<proteinExistence type="predicted"/>
<name>A0A3R9FFY3_9BACI</name>
<dbReference type="AlphaFoldDB" id="A0A3R9FFY3"/>
<evidence type="ECO:0000313" key="3">
    <source>
        <dbReference type="EMBL" id="RSD27152.1"/>
    </source>
</evidence>
<evidence type="ECO:0000256" key="1">
    <source>
        <dbReference type="SAM" id="MobiDB-lite"/>
    </source>
</evidence>
<feature type="signal peptide" evidence="2">
    <location>
        <begin position="1"/>
        <end position="21"/>
    </location>
</feature>
<dbReference type="RefSeq" id="WP_125480142.1">
    <property type="nucleotide sequence ID" value="NZ_RSFW01000013.1"/>
</dbReference>
<sequence>MKKLMMFLMLAMLFVSGCVQDNDESVYDKGEDQAGMDLNRENDGVRRGDGPNFARDLNDGMTMGDQNPNLLNTDNENHHSFSQDVQKAKDVISEAGYEPEQIWINGGAMNITARPEERVARKERNRAEKLLQSKLTQALPRYEINLNVEY</sequence>
<organism evidence="3 4">
    <name type="scientific">Mesobacillus subterraneus</name>
    <dbReference type="NCBI Taxonomy" id="285983"/>
    <lineage>
        <taxon>Bacteria</taxon>
        <taxon>Bacillati</taxon>
        <taxon>Bacillota</taxon>
        <taxon>Bacilli</taxon>
        <taxon>Bacillales</taxon>
        <taxon>Bacillaceae</taxon>
        <taxon>Mesobacillus</taxon>
    </lineage>
</organism>
<dbReference type="EMBL" id="RSFW01000013">
    <property type="protein sequence ID" value="RSD27152.1"/>
    <property type="molecule type" value="Genomic_DNA"/>
</dbReference>
<evidence type="ECO:0000256" key="2">
    <source>
        <dbReference type="SAM" id="SignalP"/>
    </source>
</evidence>
<gene>
    <name evidence="3" type="ORF">EJA10_11460</name>
</gene>
<comment type="caution">
    <text evidence="3">The sequence shown here is derived from an EMBL/GenBank/DDBJ whole genome shotgun (WGS) entry which is preliminary data.</text>
</comment>
<dbReference type="PROSITE" id="PS51257">
    <property type="entry name" value="PROKAR_LIPOPROTEIN"/>
    <property type="match status" value="1"/>
</dbReference>
<dbReference type="OrthoDB" id="2860517at2"/>
<accession>A0A3R9FFY3</accession>
<evidence type="ECO:0000313" key="4">
    <source>
        <dbReference type="Proteomes" id="UP000279911"/>
    </source>
</evidence>